<dbReference type="PANTHER" id="PTHR42104">
    <property type="entry name" value="EXTRACELLULAR GUANYL-SPECIFIC RIBONUCLEASE RNTA (AFU_ORTHOLOGUE AFUA_4G03230)"/>
    <property type="match status" value="1"/>
</dbReference>
<keyword evidence="7" id="KW-0732">Signal</keyword>
<reference evidence="8" key="1">
    <citation type="submission" date="2023-06" db="EMBL/GenBank/DDBJ databases">
        <title>Genome-scale phylogeny and comparative genomics of the fungal order Sordariales.</title>
        <authorList>
            <consortium name="Lawrence Berkeley National Laboratory"/>
            <person name="Hensen N."/>
            <person name="Bonometti L."/>
            <person name="Westerberg I."/>
            <person name="Brannstrom I.O."/>
            <person name="Guillou S."/>
            <person name="Cros-Aarteil S."/>
            <person name="Calhoun S."/>
            <person name="Haridas S."/>
            <person name="Kuo A."/>
            <person name="Mondo S."/>
            <person name="Pangilinan J."/>
            <person name="Riley R."/>
            <person name="Labutti K."/>
            <person name="Andreopoulos B."/>
            <person name="Lipzen A."/>
            <person name="Chen C."/>
            <person name="Yanf M."/>
            <person name="Daum C."/>
            <person name="Ng V."/>
            <person name="Clum A."/>
            <person name="Steindorff A."/>
            <person name="Ohm R."/>
            <person name="Martin F."/>
            <person name="Silar P."/>
            <person name="Natvig D."/>
            <person name="Lalanne C."/>
            <person name="Gautier V."/>
            <person name="Ament-Velasquez S.L."/>
            <person name="Kruys A."/>
            <person name="Hutchinson M.I."/>
            <person name="Powell A.J."/>
            <person name="Barry K."/>
            <person name="Miller A.N."/>
            <person name="Grigoriev I.V."/>
            <person name="Debuchy R."/>
            <person name="Gladieux P."/>
            <person name="Thoren M.H."/>
            <person name="Johannesson H."/>
        </authorList>
    </citation>
    <scope>NUCLEOTIDE SEQUENCE</scope>
    <source>
        <strain evidence="8">CBS 307.81</strain>
    </source>
</reference>
<evidence type="ECO:0000256" key="6">
    <source>
        <dbReference type="SAM" id="MobiDB-lite"/>
    </source>
</evidence>
<evidence type="ECO:0000256" key="5">
    <source>
        <dbReference type="ARBA" id="ARBA00023239"/>
    </source>
</evidence>
<dbReference type="SUPFAM" id="SSF53933">
    <property type="entry name" value="Microbial ribonucleases"/>
    <property type="match status" value="1"/>
</dbReference>
<feature type="signal peptide" evidence="7">
    <location>
        <begin position="1"/>
        <end position="22"/>
    </location>
</feature>
<evidence type="ECO:0000313" key="8">
    <source>
        <dbReference type="EMBL" id="KAK0665309.1"/>
    </source>
</evidence>
<feature type="region of interest" description="Disordered" evidence="6">
    <location>
        <begin position="153"/>
        <end position="179"/>
    </location>
</feature>
<dbReference type="Pfam" id="PF00545">
    <property type="entry name" value="Ribonuclease"/>
    <property type="match status" value="1"/>
</dbReference>
<dbReference type="GO" id="GO:0046589">
    <property type="term" value="F:ribonuclease T1 activity"/>
    <property type="evidence" value="ECO:0007669"/>
    <property type="project" value="UniProtKB-EC"/>
</dbReference>
<sequence>MFTLKTLLLLALSAATATTAQGTSGIGQVTCGNNNWSKAQIEEALEEGCRLHEERQQLGQNNYPHRFNNREGLVFAASGPYQEFPIVRNGAYEGGSPGPDRIVFNPNLNGDCVYVGTMTHTGASGNGFNMCATRSEGRPGTGEDTITTTSVTVPATRTQTSTGTSTTSTSTSTASPDSAGSMVQRLGVQGAAVGLMAWAFVL</sequence>
<dbReference type="InterPro" id="IPR000026">
    <property type="entry name" value="N1-like"/>
</dbReference>
<keyword evidence="4" id="KW-1015">Disulfide bond</keyword>
<keyword evidence="3" id="KW-0378">Hydrolase</keyword>
<evidence type="ECO:0000256" key="4">
    <source>
        <dbReference type="ARBA" id="ARBA00023157"/>
    </source>
</evidence>
<dbReference type="AlphaFoldDB" id="A0AA40D6T0"/>
<keyword evidence="5" id="KW-0456">Lyase</keyword>
<evidence type="ECO:0000313" key="9">
    <source>
        <dbReference type="Proteomes" id="UP001174997"/>
    </source>
</evidence>
<proteinExistence type="predicted"/>
<dbReference type="EMBL" id="JAULSY010000113">
    <property type="protein sequence ID" value="KAK0665309.1"/>
    <property type="molecule type" value="Genomic_DNA"/>
</dbReference>
<dbReference type="Gene3D" id="3.10.450.30">
    <property type="entry name" value="Microbial ribonucleases"/>
    <property type="match status" value="1"/>
</dbReference>
<evidence type="ECO:0000256" key="2">
    <source>
        <dbReference type="ARBA" id="ARBA00022759"/>
    </source>
</evidence>
<keyword evidence="2" id="KW-0255">Endonuclease</keyword>
<accession>A0AA40D6T0</accession>
<dbReference type="Proteomes" id="UP001174997">
    <property type="component" value="Unassembled WGS sequence"/>
</dbReference>
<dbReference type="GO" id="GO:0016787">
    <property type="term" value="F:hydrolase activity"/>
    <property type="evidence" value="ECO:0007669"/>
    <property type="project" value="UniProtKB-KW"/>
</dbReference>
<keyword evidence="9" id="KW-1185">Reference proteome</keyword>
<name>A0AA40D6T0_9PEZI</name>
<evidence type="ECO:0000256" key="1">
    <source>
        <dbReference type="ARBA" id="ARBA00022722"/>
    </source>
</evidence>
<evidence type="ECO:0000256" key="3">
    <source>
        <dbReference type="ARBA" id="ARBA00022801"/>
    </source>
</evidence>
<keyword evidence="1" id="KW-0540">Nuclease</keyword>
<dbReference type="InterPro" id="IPR016191">
    <property type="entry name" value="Ribonuclease/ribotoxin"/>
</dbReference>
<protein>
    <submittedName>
        <fullName evidence="8">Ribonuclease/ribotoxin</fullName>
    </submittedName>
</protein>
<dbReference type="GO" id="GO:0003723">
    <property type="term" value="F:RNA binding"/>
    <property type="evidence" value="ECO:0007669"/>
    <property type="project" value="InterPro"/>
</dbReference>
<organism evidence="8 9">
    <name type="scientific">Cercophora samala</name>
    <dbReference type="NCBI Taxonomy" id="330535"/>
    <lineage>
        <taxon>Eukaryota</taxon>
        <taxon>Fungi</taxon>
        <taxon>Dikarya</taxon>
        <taxon>Ascomycota</taxon>
        <taxon>Pezizomycotina</taxon>
        <taxon>Sordariomycetes</taxon>
        <taxon>Sordariomycetidae</taxon>
        <taxon>Sordariales</taxon>
        <taxon>Lasiosphaeriaceae</taxon>
        <taxon>Cercophora</taxon>
    </lineage>
</organism>
<comment type="caution">
    <text evidence="8">The sequence shown here is derived from an EMBL/GenBank/DDBJ whole genome shotgun (WGS) entry which is preliminary data.</text>
</comment>
<dbReference type="PANTHER" id="PTHR42104:SF2">
    <property type="entry name" value="GUANYL-SPECIFIC RIBONUCLEASE, PUTATIVE (AFU_ORTHOLOGUE AFUA_4G01200)-RELATED"/>
    <property type="match status" value="1"/>
</dbReference>
<evidence type="ECO:0000256" key="7">
    <source>
        <dbReference type="SAM" id="SignalP"/>
    </source>
</evidence>
<feature type="chain" id="PRO_5041458422" evidence="7">
    <location>
        <begin position="23"/>
        <end position="202"/>
    </location>
</feature>
<gene>
    <name evidence="8" type="ORF">QBC41DRAFT_15663</name>
</gene>